<proteinExistence type="predicted"/>
<dbReference type="InterPro" id="IPR011050">
    <property type="entry name" value="Pectin_lyase_fold/virulence"/>
</dbReference>
<evidence type="ECO:0000259" key="2">
    <source>
        <dbReference type="SMART" id="SM00912"/>
    </source>
</evidence>
<dbReference type="Proteomes" id="UP000740926">
    <property type="component" value="Unassembled WGS sequence"/>
</dbReference>
<dbReference type="Gene3D" id="2.160.20.10">
    <property type="entry name" value="Single-stranded right-handed beta-helix, Pectin lyase-like"/>
    <property type="match status" value="1"/>
</dbReference>
<evidence type="ECO:0000313" key="3">
    <source>
        <dbReference type="EMBL" id="KAG1547692.1"/>
    </source>
</evidence>
<comment type="caution">
    <text evidence="3">The sequence shown here is derived from an EMBL/GenBank/DDBJ whole genome shotgun (WGS) entry which is preliminary data.</text>
</comment>
<accession>A0A9P7CDL2</accession>
<gene>
    <name evidence="3" type="ORF">G6F50_013521</name>
</gene>
<evidence type="ECO:0000256" key="1">
    <source>
        <dbReference type="SAM" id="MobiDB-lite"/>
    </source>
</evidence>
<dbReference type="SMART" id="SM00912">
    <property type="entry name" value="Haemagg_act"/>
    <property type="match status" value="1"/>
</dbReference>
<reference evidence="3 4" key="1">
    <citation type="journal article" date="2020" name="Microb. Genom.">
        <title>Genetic diversity of clinical and environmental Mucorales isolates obtained from an investigation of mucormycosis cases among solid organ transplant recipients.</title>
        <authorList>
            <person name="Nguyen M.H."/>
            <person name="Kaul D."/>
            <person name="Muto C."/>
            <person name="Cheng S.J."/>
            <person name="Richter R.A."/>
            <person name="Bruno V.M."/>
            <person name="Liu G."/>
            <person name="Beyhan S."/>
            <person name="Sundermann A.J."/>
            <person name="Mounaud S."/>
            <person name="Pasculle A.W."/>
            <person name="Nierman W.C."/>
            <person name="Driscoll E."/>
            <person name="Cumbie R."/>
            <person name="Clancy C.J."/>
            <person name="Dupont C.L."/>
        </authorList>
    </citation>
    <scope>NUCLEOTIDE SEQUENCE [LARGE SCALE GENOMIC DNA]</scope>
    <source>
        <strain evidence="3 4">GL24</strain>
    </source>
</reference>
<dbReference type="Pfam" id="PF05860">
    <property type="entry name" value="TPS"/>
    <property type="match status" value="1"/>
</dbReference>
<protein>
    <recommendedName>
        <fullName evidence="2">Filamentous haemagglutinin FhaB/tRNA nuclease CdiA-like TPS domain-containing protein</fullName>
    </recommendedName>
</protein>
<organism evidence="3 4">
    <name type="scientific">Rhizopus delemar</name>
    <dbReference type="NCBI Taxonomy" id="936053"/>
    <lineage>
        <taxon>Eukaryota</taxon>
        <taxon>Fungi</taxon>
        <taxon>Fungi incertae sedis</taxon>
        <taxon>Mucoromycota</taxon>
        <taxon>Mucoromycotina</taxon>
        <taxon>Mucoromycetes</taxon>
        <taxon>Mucorales</taxon>
        <taxon>Mucorineae</taxon>
        <taxon>Rhizopodaceae</taxon>
        <taxon>Rhizopus</taxon>
    </lineage>
</organism>
<name>A0A9P7CDL2_9FUNG</name>
<dbReference type="InterPro" id="IPR012334">
    <property type="entry name" value="Pectin_lyas_fold"/>
</dbReference>
<dbReference type="InterPro" id="IPR008638">
    <property type="entry name" value="FhaB/CdiA-like_TPS"/>
</dbReference>
<sequence length="353" mass="35858">MQVASELVSAAQGGVDHRGGRTGGTLQPISFALWLVLGWVGLVQPLSAQQAPTDPGRIAADPGAPANQRPTVVTSANGTPQVNITTPSAGGVSRNTYQQFDVGQQGVILNNSRGDVQTQLGGWVQGNPWLATGTARVILNEVNSSNPSHLNGYVEVAGARAQVVIANPAGIQVNGAGFLNASRVTLTTGTPIVSNGVLEGYRVEGGSVGVGGAGLDTSRADYTDIITRSLQVNAGIWANQLQASLGSNVVSADHSSVQVQPAATAAPAFALDVGALGGMYANRIWLVGNEHGVGVRNAGKIGAQAGELVVTADGRLQNIGAMHAQQDLRIDASGGIANAGTLMAARSTRVASK</sequence>
<dbReference type="NCBIfam" id="TIGR01901">
    <property type="entry name" value="adhes_NPXG"/>
    <property type="match status" value="1"/>
</dbReference>
<evidence type="ECO:0000313" key="4">
    <source>
        <dbReference type="Proteomes" id="UP000740926"/>
    </source>
</evidence>
<dbReference type="SUPFAM" id="SSF51126">
    <property type="entry name" value="Pectin lyase-like"/>
    <property type="match status" value="1"/>
</dbReference>
<keyword evidence="4" id="KW-1185">Reference proteome</keyword>
<dbReference type="AlphaFoldDB" id="A0A9P7CDL2"/>
<feature type="domain" description="Filamentous haemagglutinin FhaB/tRNA nuclease CdiA-like TPS" evidence="2">
    <location>
        <begin position="76"/>
        <end position="196"/>
    </location>
</feature>
<feature type="region of interest" description="Disordered" evidence="1">
    <location>
        <begin position="50"/>
        <end position="70"/>
    </location>
</feature>
<dbReference type="EMBL" id="JAANIU010005428">
    <property type="protein sequence ID" value="KAG1547692.1"/>
    <property type="molecule type" value="Genomic_DNA"/>
</dbReference>